<comment type="similarity">
    <text evidence="1">Belongs to the CcdB toxin family.</text>
</comment>
<evidence type="ECO:0000313" key="9">
    <source>
        <dbReference type="Proteomes" id="UP000655523"/>
    </source>
</evidence>
<dbReference type="GO" id="GO:0008657">
    <property type="term" value="F:DNA topoisomerase type II (double strand cut, ATP-hydrolyzing) inhibitor activity"/>
    <property type="evidence" value="ECO:0007669"/>
    <property type="project" value="InterPro"/>
</dbReference>
<dbReference type="Gene3D" id="2.30.30.110">
    <property type="match status" value="1"/>
</dbReference>
<evidence type="ECO:0000256" key="5">
    <source>
        <dbReference type="ARBA" id="ARBA00023163"/>
    </source>
</evidence>
<dbReference type="SUPFAM" id="SSF50118">
    <property type="entry name" value="Cell growth inhibitor/plasmid maintenance toxic component"/>
    <property type="match status" value="1"/>
</dbReference>
<keyword evidence="9" id="KW-1185">Reference proteome</keyword>
<organism evidence="8 9">
    <name type="scientific">Paraburkholderia elongata</name>
    <dbReference type="NCBI Taxonomy" id="2675747"/>
    <lineage>
        <taxon>Bacteria</taxon>
        <taxon>Pseudomonadati</taxon>
        <taxon>Pseudomonadota</taxon>
        <taxon>Betaproteobacteria</taxon>
        <taxon>Burkholderiales</taxon>
        <taxon>Burkholderiaceae</taxon>
        <taxon>Paraburkholderia</taxon>
    </lineage>
</organism>
<evidence type="ECO:0000313" key="8">
    <source>
        <dbReference type="EMBL" id="NPT54199.1"/>
    </source>
</evidence>
<keyword evidence="4" id="KW-0805">Transcription regulation</keyword>
<comment type="caution">
    <text evidence="8">The sequence shown here is derived from an EMBL/GenBank/DDBJ whole genome shotgun (WGS) entry which is preliminary data.</text>
</comment>
<evidence type="ECO:0000256" key="2">
    <source>
        <dbReference type="ARBA" id="ARBA00015075"/>
    </source>
</evidence>
<dbReference type="GO" id="GO:0006276">
    <property type="term" value="P:plasmid maintenance"/>
    <property type="evidence" value="ECO:0007669"/>
    <property type="project" value="InterPro"/>
</dbReference>
<protein>
    <recommendedName>
        <fullName evidence="2">Toxin CcdB</fullName>
    </recommendedName>
    <alternativeName>
        <fullName evidence="7">Cytotoxic protein CcdB</fullName>
    </alternativeName>
    <alternativeName>
        <fullName evidence="6">Protein LetD</fullName>
    </alternativeName>
</protein>
<evidence type="ECO:0000256" key="7">
    <source>
        <dbReference type="ARBA" id="ARBA00033135"/>
    </source>
</evidence>
<evidence type="ECO:0000256" key="6">
    <source>
        <dbReference type="ARBA" id="ARBA00029628"/>
    </source>
</evidence>
<dbReference type="RefSeq" id="WP_172161448.1">
    <property type="nucleotide sequence ID" value="NZ_WOEZ01000033.1"/>
</dbReference>
<keyword evidence="5" id="KW-0804">Transcription</keyword>
<keyword evidence="3" id="KW-0678">Repressor</keyword>
<dbReference type="InterPro" id="IPR002712">
    <property type="entry name" value="CcdB"/>
</dbReference>
<gene>
    <name evidence="8" type="ORF">GNZ13_06135</name>
</gene>
<evidence type="ECO:0000256" key="4">
    <source>
        <dbReference type="ARBA" id="ARBA00023015"/>
    </source>
</evidence>
<dbReference type="AlphaFoldDB" id="A0A972NL03"/>
<dbReference type="InterPro" id="IPR011067">
    <property type="entry name" value="Plasmid_toxin/cell-grow_inhib"/>
</dbReference>
<accession>A0A972NL03</accession>
<reference evidence="8 9" key="1">
    <citation type="submission" date="2019-11" db="EMBL/GenBank/DDBJ databases">
        <title>Metabolism of dissolved organic matter in forest soils.</title>
        <authorList>
            <person name="Cyle K.T."/>
            <person name="Wilhelm R.C."/>
            <person name="Martinez C.E."/>
        </authorList>
    </citation>
    <scope>NUCLEOTIDE SEQUENCE [LARGE SCALE GENOMIC DNA]</scope>
    <source>
        <strain evidence="8 9">5N</strain>
    </source>
</reference>
<evidence type="ECO:0000256" key="1">
    <source>
        <dbReference type="ARBA" id="ARBA00005230"/>
    </source>
</evidence>
<dbReference type="EMBL" id="WOEZ01000033">
    <property type="protein sequence ID" value="NPT54199.1"/>
    <property type="molecule type" value="Genomic_DNA"/>
</dbReference>
<proteinExistence type="inferred from homology"/>
<name>A0A972NL03_9BURK</name>
<evidence type="ECO:0000256" key="3">
    <source>
        <dbReference type="ARBA" id="ARBA00022491"/>
    </source>
</evidence>
<dbReference type="Pfam" id="PF01845">
    <property type="entry name" value="CcdB"/>
    <property type="match status" value="1"/>
</dbReference>
<sequence length="99" mass="11023">MERFTVYPHPDNRGYLLNIQADSMGHLGSKVVIPLLQASEYRLPASRLNPQFEILGEQYVLLTQSMGAMPVKLLKQAVCNLSDRAHEIVAAIDVLFNGV</sequence>
<dbReference type="Proteomes" id="UP000655523">
    <property type="component" value="Unassembled WGS sequence"/>
</dbReference>